<evidence type="ECO:0000313" key="3">
    <source>
        <dbReference type="Proteomes" id="UP000242444"/>
    </source>
</evidence>
<keyword evidence="3" id="KW-1185">Reference proteome</keyword>
<dbReference type="OrthoDB" id="3430276at2"/>
<sequence length="95" mass="10087">MGHLTIPAARWRTSSYSGENGNCVEVAWRTSSHSGSNGDCVEIGWRTSSHSGGNGNCVEVAPTPAAWSVRDTKDRDGGTLDLSAPAWQALLRTLT</sequence>
<protein>
    <submittedName>
        <fullName evidence="2">DUF397 domain-containing protein</fullName>
    </submittedName>
</protein>
<dbReference type="EMBL" id="NKYE01000012">
    <property type="protein sequence ID" value="OZM71676.1"/>
    <property type="molecule type" value="Genomic_DNA"/>
</dbReference>
<organism evidence="2 3">
    <name type="scientific">Amycolatopsis antarctica</name>
    <dbReference type="NCBI Taxonomy" id="1854586"/>
    <lineage>
        <taxon>Bacteria</taxon>
        <taxon>Bacillati</taxon>
        <taxon>Actinomycetota</taxon>
        <taxon>Actinomycetes</taxon>
        <taxon>Pseudonocardiales</taxon>
        <taxon>Pseudonocardiaceae</taxon>
        <taxon>Amycolatopsis</taxon>
    </lineage>
</organism>
<proteinExistence type="predicted"/>
<feature type="domain" description="DUF397" evidence="1">
    <location>
        <begin position="44"/>
        <end position="94"/>
    </location>
</feature>
<name>A0A263D2G0_9PSEU</name>
<dbReference type="RefSeq" id="WP_094864258.1">
    <property type="nucleotide sequence ID" value="NZ_NKYE01000012.1"/>
</dbReference>
<accession>A0A263D2G0</accession>
<reference evidence="2 3" key="1">
    <citation type="submission" date="2017-07" db="EMBL/GenBank/DDBJ databases">
        <title>Amycolatopsis antarcticus sp. nov., isolated from the surface of an Antarcticus brown macroalga.</title>
        <authorList>
            <person name="Wang J."/>
            <person name="Leiva S."/>
            <person name="Huang J."/>
            <person name="Huang Y."/>
        </authorList>
    </citation>
    <scope>NUCLEOTIDE SEQUENCE [LARGE SCALE GENOMIC DNA]</scope>
    <source>
        <strain evidence="2 3">AU-G6</strain>
    </source>
</reference>
<dbReference type="Pfam" id="PF04149">
    <property type="entry name" value="DUF397"/>
    <property type="match status" value="2"/>
</dbReference>
<gene>
    <name evidence="2" type="ORF">CFN78_19385</name>
</gene>
<evidence type="ECO:0000259" key="1">
    <source>
        <dbReference type="Pfam" id="PF04149"/>
    </source>
</evidence>
<feature type="domain" description="DUF397" evidence="1">
    <location>
        <begin position="9"/>
        <end position="26"/>
    </location>
</feature>
<evidence type="ECO:0000313" key="2">
    <source>
        <dbReference type="EMBL" id="OZM71676.1"/>
    </source>
</evidence>
<comment type="caution">
    <text evidence="2">The sequence shown here is derived from an EMBL/GenBank/DDBJ whole genome shotgun (WGS) entry which is preliminary data.</text>
</comment>
<dbReference type="Proteomes" id="UP000242444">
    <property type="component" value="Unassembled WGS sequence"/>
</dbReference>
<dbReference type="InParanoid" id="A0A263D2G0"/>
<dbReference type="InterPro" id="IPR007278">
    <property type="entry name" value="DUF397"/>
</dbReference>
<dbReference type="AlphaFoldDB" id="A0A263D2G0"/>